<dbReference type="AlphaFoldDB" id="A0A177KDE9"/>
<keyword evidence="1" id="KW-0732">Signal</keyword>
<protein>
    <submittedName>
        <fullName evidence="2">Uncharacterized protein</fullName>
    </submittedName>
</protein>
<organism evidence="2 3">
    <name type="scientific">Microbacterium oleivorans</name>
    <dbReference type="NCBI Taxonomy" id="273677"/>
    <lineage>
        <taxon>Bacteria</taxon>
        <taxon>Bacillati</taxon>
        <taxon>Actinomycetota</taxon>
        <taxon>Actinomycetes</taxon>
        <taxon>Micrococcales</taxon>
        <taxon>Microbacteriaceae</taxon>
        <taxon>Microbacterium</taxon>
    </lineage>
</organism>
<evidence type="ECO:0000313" key="3">
    <source>
        <dbReference type="Proteomes" id="UP000076998"/>
    </source>
</evidence>
<comment type="caution">
    <text evidence="2">The sequence shown here is derived from an EMBL/GenBank/DDBJ whole genome shotgun (WGS) entry which is preliminary data.</text>
</comment>
<proteinExistence type="predicted"/>
<accession>A0A177KDE9</accession>
<evidence type="ECO:0000256" key="1">
    <source>
        <dbReference type="SAM" id="SignalP"/>
    </source>
</evidence>
<evidence type="ECO:0000313" key="2">
    <source>
        <dbReference type="EMBL" id="OAH51164.1"/>
    </source>
</evidence>
<feature type="signal peptide" evidence="1">
    <location>
        <begin position="1"/>
        <end position="25"/>
    </location>
</feature>
<dbReference type="Proteomes" id="UP000076998">
    <property type="component" value="Unassembled WGS sequence"/>
</dbReference>
<reference evidence="2 3" key="1">
    <citation type="submission" date="2016-02" db="EMBL/GenBank/DDBJ databases">
        <authorList>
            <person name="Wen L."/>
            <person name="He K."/>
            <person name="Yang H."/>
        </authorList>
    </citation>
    <scope>NUCLEOTIDE SEQUENCE [LARGE SCALE GENOMIC DNA]</scope>
    <source>
        <strain evidence="2 3">CD11_3</strain>
    </source>
</reference>
<gene>
    <name evidence="2" type="ORF">AYL44_02490</name>
</gene>
<dbReference type="RefSeq" id="WP_064001670.1">
    <property type="nucleotide sequence ID" value="NZ_LSTV01000001.1"/>
</dbReference>
<dbReference type="EMBL" id="LSTV01000001">
    <property type="protein sequence ID" value="OAH51164.1"/>
    <property type="molecule type" value="Genomic_DNA"/>
</dbReference>
<sequence>MMRANAHPTAALAAAAMAFALVTPAAPVAQASAAAPTPDHHRTHLSVSATLAELASLDHDGVTALLDRTPGLIATLLTQTSAADAAVWWAEMDAARRDDLIRTVPVLIGSLDGIDAADRVRANRYAARARLARVDERLHQVSRRGAEGDAALLGDLLLERRYLTKVVAGQVRLYLYSPERGAMIEMAGDPSTAAGILLVVPGTNASVRSFMVEDPVTSFADWQVANADPGAPVVAFTVLAAPMPQISLNLASGPQNNTIATAAGAHYARIVKGIEVALPGLPTLSYEHSAGSQVGSSAEMHGARFDVRFLAGGVGATDGYRPVTGTTYYAAQAAEDVNRYYAGFQVGDIGYGVGPEEIPGVIVLDPGYTEQQATGSVGAMLLQGLDLHNRLFSGDGHTNGTVLKDVRLLLASLARGSSG</sequence>
<dbReference type="OrthoDB" id="5105307at2"/>
<feature type="chain" id="PRO_5039463529" evidence="1">
    <location>
        <begin position="26"/>
        <end position="419"/>
    </location>
</feature>
<name>A0A177KDE9_9MICO</name>